<evidence type="ECO:0000259" key="9">
    <source>
        <dbReference type="PROSITE" id="PS50850"/>
    </source>
</evidence>
<dbReference type="GO" id="GO:0016020">
    <property type="term" value="C:membrane"/>
    <property type="evidence" value="ECO:0007669"/>
    <property type="project" value="UniProtKB-SubCell"/>
</dbReference>
<dbReference type="InParanoid" id="A0A163JI61"/>
<dbReference type="InterPro" id="IPR005829">
    <property type="entry name" value="Sugar_transporter_CS"/>
</dbReference>
<dbReference type="PROSITE" id="PS50850">
    <property type="entry name" value="MFS"/>
    <property type="match status" value="1"/>
</dbReference>
<proteinExistence type="inferred from homology"/>
<dbReference type="InterPro" id="IPR020846">
    <property type="entry name" value="MFS_dom"/>
</dbReference>
<comment type="similarity">
    <text evidence="2">Belongs to the major facilitator superfamily. Sugar transporter (TC 2.A.1.1) family.</text>
</comment>
<feature type="transmembrane region" description="Helical" evidence="8">
    <location>
        <begin position="366"/>
        <end position="388"/>
    </location>
</feature>
<evidence type="ECO:0000256" key="4">
    <source>
        <dbReference type="ARBA" id="ARBA00022692"/>
    </source>
</evidence>
<dbReference type="Gene3D" id="1.20.1250.20">
    <property type="entry name" value="MFS general substrate transporter like domains"/>
    <property type="match status" value="2"/>
</dbReference>
<dbReference type="AlphaFoldDB" id="A0A163JI61"/>
<feature type="compositionally biased region" description="Basic and acidic residues" evidence="7">
    <location>
        <begin position="274"/>
        <end position="287"/>
    </location>
</feature>
<feature type="region of interest" description="Disordered" evidence="7">
    <location>
        <begin position="269"/>
        <end position="348"/>
    </location>
</feature>
<evidence type="ECO:0000256" key="8">
    <source>
        <dbReference type="SAM" id="Phobius"/>
    </source>
</evidence>
<feature type="transmembrane region" description="Helical" evidence="8">
    <location>
        <begin position="497"/>
        <end position="521"/>
    </location>
</feature>
<keyword evidence="11" id="KW-1185">Reference proteome</keyword>
<dbReference type="OrthoDB" id="4540492at2759"/>
<dbReference type="PANTHER" id="PTHR23503">
    <property type="entry name" value="SOLUTE CARRIER FAMILY 2"/>
    <property type="match status" value="1"/>
</dbReference>
<dbReference type="InterPro" id="IPR036259">
    <property type="entry name" value="MFS_trans_sf"/>
</dbReference>
<dbReference type="Proteomes" id="UP000078561">
    <property type="component" value="Unassembled WGS sequence"/>
</dbReference>
<feature type="transmembrane region" description="Helical" evidence="8">
    <location>
        <begin position="98"/>
        <end position="115"/>
    </location>
</feature>
<dbReference type="PROSITE" id="PS00216">
    <property type="entry name" value="SUGAR_TRANSPORT_1"/>
    <property type="match status" value="1"/>
</dbReference>
<dbReference type="PRINTS" id="PR00171">
    <property type="entry name" value="SUGRTRNSPORT"/>
</dbReference>
<feature type="transmembrane region" description="Helical" evidence="8">
    <location>
        <begin position="463"/>
        <end position="485"/>
    </location>
</feature>
<dbReference type="InterPro" id="IPR003663">
    <property type="entry name" value="Sugar/inositol_transpt"/>
</dbReference>
<evidence type="ECO:0000313" key="10">
    <source>
        <dbReference type="EMBL" id="SAL99563.1"/>
    </source>
</evidence>
<evidence type="ECO:0000256" key="7">
    <source>
        <dbReference type="SAM" id="MobiDB-lite"/>
    </source>
</evidence>
<name>A0A163JI61_ABSGL</name>
<evidence type="ECO:0000256" key="5">
    <source>
        <dbReference type="ARBA" id="ARBA00022989"/>
    </source>
</evidence>
<feature type="compositionally biased region" description="Acidic residues" evidence="7">
    <location>
        <begin position="324"/>
        <end position="333"/>
    </location>
</feature>
<feature type="transmembrane region" description="Helical" evidence="8">
    <location>
        <begin position="64"/>
        <end position="86"/>
    </location>
</feature>
<comment type="subcellular location">
    <subcellularLocation>
        <location evidence="1">Membrane</location>
        <topology evidence="1">Multi-pass membrane protein</topology>
    </subcellularLocation>
</comment>
<reference evidence="10" key="1">
    <citation type="submission" date="2016-04" db="EMBL/GenBank/DDBJ databases">
        <authorList>
            <person name="Evans L.H."/>
            <person name="Alamgir A."/>
            <person name="Owens N."/>
            <person name="Weber N.D."/>
            <person name="Virtaneva K."/>
            <person name="Barbian K."/>
            <person name="Babar A."/>
            <person name="Rosenke K."/>
        </authorList>
    </citation>
    <scope>NUCLEOTIDE SEQUENCE [LARGE SCALE GENOMIC DNA]</scope>
    <source>
        <strain evidence="10">CBS 101.48</strain>
    </source>
</reference>
<dbReference type="InterPro" id="IPR005828">
    <property type="entry name" value="MFS_sugar_transport-like"/>
</dbReference>
<feature type="transmembrane region" description="Helical" evidence="8">
    <location>
        <begin position="435"/>
        <end position="457"/>
    </location>
</feature>
<feature type="transmembrane region" description="Helical" evidence="8">
    <location>
        <begin position="121"/>
        <end position="142"/>
    </location>
</feature>
<dbReference type="InterPro" id="IPR045263">
    <property type="entry name" value="GLUT"/>
</dbReference>
<dbReference type="STRING" id="4829.A0A163JI61"/>
<dbReference type="GO" id="GO:0015149">
    <property type="term" value="F:hexose transmembrane transporter activity"/>
    <property type="evidence" value="ECO:0007669"/>
    <property type="project" value="TreeGrafter"/>
</dbReference>
<dbReference type="PROSITE" id="PS00217">
    <property type="entry name" value="SUGAR_TRANSPORT_2"/>
    <property type="match status" value="1"/>
</dbReference>
<gene>
    <name evidence="10" type="primary">ABSGL_05208.1 scaffold 6851</name>
</gene>
<feature type="transmembrane region" description="Helical" evidence="8">
    <location>
        <begin position="408"/>
        <end position="428"/>
    </location>
</feature>
<protein>
    <recommendedName>
        <fullName evidence="9">Major facilitator superfamily (MFS) profile domain-containing protein</fullName>
    </recommendedName>
</protein>
<dbReference type="PANTHER" id="PTHR23503:SF8">
    <property type="entry name" value="FACILITATED GLUCOSE TRANSPORTER PROTEIN 1"/>
    <property type="match status" value="1"/>
</dbReference>
<dbReference type="SUPFAM" id="SSF103473">
    <property type="entry name" value="MFS general substrate transporter"/>
    <property type="match status" value="1"/>
</dbReference>
<feature type="transmembrane region" description="Helical" evidence="8">
    <location>
        <begin position="527"/>
        <end position="547"/>
    </location>
</feature>
<evidence type="ECO:0000256" key="3">
    <source>
        <dbReference type="ARBA" id="ARBA00022448"/>
    </source>
</evidence>
<keyword evidence="3" id="KW-0813">Transport</keyword>
<keyword evidence="5 8" id="KW-1133">Transmembrane helix</keyword>
<dbReference type="Pfam" id="PF00083">
    <property type="entry name" value="Sugar_tr"/>
    <property type="match status" value="2"/>
</dbReference>
<feature type="domain" description="Major facilitator superfamily (MFS) profile" evidence="9">
    <location>
        <begin position="11"/>
        <end position="551"/>
    </location>
</feature>
<evidence type="ECO:0000256" key="6">
    <source>
        <dbReference type="ARBA" id="ARBA00023136"/>
    </source>
</evidence>
<feature type="transmembrane region" description="Helical" evidence="8">
    <location>
        <begin position="182"/>
        <end position="204"/>
    </location>
</feature>
<keyword evidence="4 8" id="KW-0812">Transmembrane</keyword>
<sequence>MESVEAKTPKYMVYCVLVTCITSLSFGWVIGSPNVPGEITHNCPTGNAHLSSKVFPDCLPMSTFLWAFAVASFCLGGLVSALMCAFLQTKLGRKRTIILSNVGFVVGSALIGVSLVPGMFIAGRIICGLSCGLCSMVIPTYIGEISTIRARGAMGCYHQFFVAMGIFLSTLIGMFLSRVPLWRINYGLAGIPALVQTILMITCVESPRWLISVNRIDDAHYALQKLRGSCNIDREFYEIVEGQIGAAGATSALKDVDTPYQHRKSLAASAQETLVEKPRMKEEKDVDASDDDDDENQRLDASLPEKQEDVDDSDRARGDHHDDAADDDDDEEMMGTGGGEKKRPKEQQMSIRLVLRDPVLRRMAMTLVFLSILQQFLGLSAVLYYSSMVYAAVYDTASSPHSIGMPDIMSTVDAAVFLVVTIVAVALMDRMGRRPLLLMSEAGVVLFSVVVFLGSFFHLPALLVVGLMMYVAMFALGMNPIPWLLTIDMCPTYASSTIGSMTITVNWTVNFVVALFFPVVFAAIQGYTFLIFAGVGLISLAFTWFYVPETKNRSIESVVREFEKYRR</sequence>
<feature type="compositionally biased region" description="Basic and acidic residues" evidence="7">
    <location>
        <begin position="303"/>
        <end position="323"/>
    </location>
</feature>
<organism evidence="10">
    <name type="scientific">Absidia glauca</name>
    <name type="common">Pin mould</name>
    <dbReference type="NCBI Taxonomy" id="4829"/>
    <lineage>
        <taxon>Eukaryota</taxon>
        <taxon>Fungi</taxon>
        <taxon>Fungi incertae sedis</taxon>
        <taxon>Mucoromycota</taxon>
        <taxon>Mucoromycotina</taxon>
        <taxon>Mucoromycetes</taxon>
        <taxon>Mucorales</taxon>
        <taxon>Cunninghamellaceae</taxon>
        <taxon>Absidia</taxon>
    </lineage>
</organism>
<dbReference type="EMBL" id="LT552921">
    <property type="protein sequence ID" value="SAL99563.1"/>
    <property type="molecule type" value="Genomic_DNA"/>
</dbReference>
<evidence type="ECO:0000313" key="11">
    <source>
        <dbReference type="Proteomes" id="UP000078561"/>
    </source>
</evidence>
<evidence type="ECO:0000256" key="1">
    <source>
        <dbReference type="ARBA" id="ARBA00004141"/>
    </source>
</evidence>
<feature type="transmembrane region" description="Helical" evidence="8">
    <location>
        <begin position="154"/>
        <end position="176"/>
    </location>
</feature>
<accession>A0A163JI61</accession>
<evidence type="ECO:0000256" key="2">
    <source>
        <dbReference type="ARBA" id="ARBA00010992"/>
    </source>
</evidence>
<feature type="transmembrane region" description="Helical" evidence="8">
    <location>
        <begin position="12"/>
        <end position="30"/>
    </location>
</feature>
<dbReference type="OMA" id="EVAELHM"/>
<keyword evidence="6 8" id="KW-0472">Membrane</keyword>